<feature type="compositionally biased region" description="Basic and acidic residues" evidence="1">
    <location>
        <begin position="160"/>
        <end position="172"/>
    </location>
</feature>
<dbReference type="PANTHER" id="PTHR33918">
    <property type="entry name" value="OS01G0704200 PROTEIN"/>
    <property type="match status" value="1"/>
</dbReference>
<feature type="region of interest" description="Disordered" evidence="1">
    <location>
        <begin position="153"/>
        <end position="172"/>
    </location>
</feature>
<dbReference type="EMBL" id="VOIH02000009">
    <property type="protein sequence ID" value="KAF3436995.1"/>
    <property type="molecule type" value="Genomic_DNA"/>
</dbReference>
<keyword evidence="2" id="KW-1133">Transmembrane helix</keyword>
<evidence type="ECO:0000313" key="4">
    <source>
        <dbReference type="Proteomes" id="UP000796880"/>
    </source>
</evidence>
<organism evidence="3 4">
    <name type="scientific">Rhamnella rubrinervis</name>
    <dbReference type="NCBI Taxonomy" id="2594499"/>
    <lineage>
        <taxon>Eukaryota</taxon>
        <taxon>Viridiplantae</taxon>
        <taxon>Streptophyta</taxon>
        <taxon>Embryophyta</taxon>
        <taxon>Tracheophyta</taxon>
        <taxon>Spermatophyta</taxon>
        <taxon>Magnoliopsida</taxon>
        <taxon>eudicotyledons</taxon>
        <taxon>Gunneridae</taxon>
        <taxon>Pentapetalae</taxon>
        <taxon>rosids</taxon>
        <taxon>fabids</taxon>
        <taxon>Rosales</taxon>
        <taxon>Rhamnaceae</taxon>
        <taxon>rhamnoid group</taxon>
        <taxon>Rhamneae</taxon>
        <taxon>Rhamnella</taxon>
    </lineage>
</organism>
<feature type="transmembrane region" description="Helical" evidence="2">
    <location>
        <begin position="227"/>
        <end position="248"/>
    </location>
</feature>
<accession>A0A8K0E074</accession>
<proteinExistence type="predicted"/>
<dbReference type="OrthoDB" id="1927955at2759"/>
<dbReference type="PANTHER" id="PTHR33918:SF2">
    <property type="entry name" value="OS01G0704200 PROTEIN"/>
    <property type="match status" value="1"/>
</dbReference>
<feature type="transmembrane region" description="Helical" evidence="2">
    <location>
        <begin position="393"/>
        <end position="413"/>
    </location>
</feature>
<feature type="transmembrane region" description="Helical" evidence="2">
    <location>
        <begin position="477"/>
        <end position="498"/>
    </location>
</feature>
<sequence>MALVTHQMQGSYVTLPSRPLAWSKGVKLKHYVKTLYMVGRTDRSFLLKNNIRVSVGASCICGPKPRTLRISAFKGSARNDESGGRASGPKVPKNSVKLKENEDTLTKSPNTNDIPIGYASEANDSIASSPAIHRLFKKWLTIIRTQSSSQEVGGIFGEEPPTREISKTENGTQHKERSEILKAVWCHFLGLDARIKIPLLIFIPGYLAVNVMYGAEVSKELTPLWVFGPLIVALYIKILQWLFALYVFSFKQTVKIIKNLPIYYMVAYRRSSQLSLSRGLYGNQQQEAHLLIYARGKSCKFIEGILNSRGRFRKGQSVLFAVSEDQSHYSDTKEETLEQEIDLPKNEDVSTTSSSYLPLDGSGGRPGLVSFYNRPYKAEDEVPMSGPQRNSHLLWFIGPAVLVASFVFPSLYLRRILSTVFEDSLLTDFLILFFTEALFYCGVAIFLFLIDHLRRPSLQESAANSNEISSLHLGQRVSSVATLVLSLIIPMVTMGLVWPWTGPAASATLAPYLVGIIVQFSFEQYARYKKSPSWSVIPVIFQVYRLHQLNRAAQLVTALSFTVRGAEMTSHNIAINSSLGTLLNVLQCLGVLCIWSLSSFLMRFFPSAASTTTAQ</sequence>
<feature type="transmembrane region" description="Helical" evidence="2">
    <location>
        <begin position="573"/>
        <end position="597"/>
    </location>
</feature>
<evidence type="ECO:0000313" key="3">
    <source>
        <dbReference type="EMBL" id="KAF3436995.1"/>
    </source>
</evidence>
<keyword evidence="2" id="KW-0812">Transmembrane</keyword>
<comment type="caution">
    <text evidence="3">The sequence shown here is derived from an EMBL/GenBank/DDBJ whole genome shotgun (WGS) entry which is preliminary data.</text>
</comment>
<gene>
    <name evidence="3" type="ORF">FNV43_RR19748</name>
</gene>
<feature type="region of interest" description="Disordered" evidence="1">
    <location>
        <begin position="75"/>
        <end position="112"/>
    </location>
</feature>
<keyword evidence="4" id="KW-1185">Reference proteome</keyword>
<keyword evidence="2" id="KW-0472">Membrane</keyword>
<name>A0A8K0E074_9ROSA</name>
<dbReference type="GO" id="GO:0009507">
    <property type="term" value="C:chloroplast"/>
    <property type="evidence" value="ECO:0007669"/>
    <property type="project" value="TreeGrafter"/>
</dbReference>
<feature type="transmembrane region" description="Helical" evidence="2">
    <location>
        <begin position="504"/>
        <end position="522"/>
    </location>
</feature>
<feature type="transmembrane region" description="Helical" evidence="2">
    <location>
        <begin position="425"/>
        <end position="450"/>
    </location>
</feature>
<protein>
    <submittedName>
        <fullName evidence="3">Uncharacterized protein</fullName>
    </submittedName>
</protein>
<feature type="transmembrane region" description="Helical" evidence="2">
    <location>
        <begin position="197"/>
        <end position="215"/>
    </location>
</feature>
<evidence type="ECO:0000256" key="2">
    <source>
        <dbReference type="SAM" id="Phobius"/>
    </source>
</evidence>
<evidence type="ECO:0000256" key="1">
    <source>
        <dbReference type="SAM" id="MobiDB-lite"/>
    </source>
</evidence>
<dbReference type="Proteomes" id="UP000796880">
    <property type="component" value="Unassembled WGS sequence"/>
</dbReference>
<reference evidence="3" key="1">
    <citation type="submission" date="2020-03" db="EMBL/GenBank/DDBJ databases">
        <title>A high-quality chromosome-level genome assembly of a woody plant with both climbing and erect habits, Rhamnella rubrinervis.</title>
        <authorList>
            <person name="Lu Z."/>
            <person name="Yang Y."/>
            <person name="Zhu X."/>
            <person name="Sun Y."/>
        </authorList>
    </citation>
    <scope>NUCLEOTIDE SEQUENCE</scope>
    <source>
        <strain evidence="3">BYM</strain>
        <tissue evidence="3">Leaf</tissue>
    </source>
</reference>
<dbReference type="AlphaFoldDB" id="A0A8K0E074"/>